<keyword evidence="6 8" id="KW-1133">Transmembrane helix</keyword>
<dbReference type="InterPro" id="IPR006702">
    <property type="entry name" value="CASP_dom"/>
</dbReference>
<comment type="subunit">
    <text evidence="3 8">Homodimer and heterodimers.</text>
</comment>
<accession>A0A843UBF4</accession>
<keyword evidence="5 8" id="KW-0812">Transmembrane</keyword>
<feature type="transmembrane region" description="Helical" evidence="8">
    <location>
        <begin position="146"/>
        <end position="168"/>
    </location>
</feature>
<comment type="similarity">
    <text evidence="2 8">Belongs to the Casparian strip membrane proteins (CASP) family.</text>
</comment>
<comment type="caution">
    <text evidence="8">Lacks conserved residue(s) required for the propagation of feature annotation.</text>
</comment>
<dbReference type="PANTHER" id="PTHR33573">
    <property type="entry name" value="CASP-LIKE PROTEIN 4A4"/>
    <property type="match status" value="1"/>
</dbReference>
<evidence type="ECO:0000256" key="5">
    <source>
        <dbReference type="ARBA" id="ARBA00022692"/>
    </source>
</evidence>
<keyword evidence="4 8" id="KW-1003">Cell membrane</keyword>
<feature type="transmembrane region" description="Helical" evidence="8">
    <location>
        <begin position="49"/>
        <end position="67"/>
    </location>
</feature>
<evidence type="ECO:0000256" key="1">
    <source>
        <dbReference type="ARBA" id="ARBA00004651"/>
    </source>
</evidence>
<evidence type="ECO:0000313" key="11">
    <source>
        <dbReference type="Proteomes" id="UP000652761"/>
    </source>
</evidence>
<dbReference type="Pfam" id="PF04535">
    <property type="entry name" value="CASP_dom"/>
    <property type="match status" value="1"/>
</dbReference>
<dbReference type="InterPro" id="IPR006459">
    <property type="entry name" value="CASP/CASPL"/>
</dbReference>
<name>A0A843UBF4_COLES</name>
<proteinExistence type="inferred from homology"/>
<evidence type="ECO:0000259" key="9">
    <source>
        <dbReference type="Pfam" id="PF04535"/>
    </source>
</evidence>
<reference evidence="10" key="1">
    <citation type="submission" date="2017-07" db="EMBL/GenBank/DDBJ databases">
        <title>Taro Niue Genome Assembly and Annotation.</title>
        <authorList>
            <person name="Atibalentja N."/>
            <person name="Keating K."/>
            <person name="Fields C.J."/>
        </authorList>
    </citation>
    <scope>NUCLEOTIDE SEQUENCE</scope>
    <source>
        <strain evidence="10">Niue_2</strain>
        <tissue evidence="10">Leaf</tissue>
    </source>
</reference>
<dbReference type="OrthoDB" id="689315at2759"/>
<evidence type="ECO:0000256" key="6">
    <source>
        <dbReference type="ARBA" id="ARBA00022989"/>
    </source>
</evidence>
<evidence type="ECO:0000256" key="8">
    <source>
        <dbReference type="RuleBase" id="RU361233"/>
    </source>
</evidence>
<dbReference type="GO" id="GO:0005886">
    <property type="term" value="C:plasma membrane"/>
    <property type="evidence" value="ECO:0007669"/>
    <property type="project" value="UniProtKB-SubCell"/>
</dbReference>
<dbReference type="Proteomes" id="UP000652761">
    <property type="component" value="Unassembled WGS sequence"/>
</dbReference>
<dbReference type="EMBL" id="NMUH01000663">
    <property type="protein sequence ID" value="MQL82942.1"/>
    <property type="molecule type" value="Genomic_DNA"/>
</dbReference>
<evidence type="ECO:0000256" key="4">
    <source>
        <dbReference type="ARBA" id="ARBA00022475"/>
    </source>
</evidence>
<dbReference type="AlphaFoldDB" id="A0A843UBF4"/>
<feature type="transmembrane region" description="Helical" evidence="8">
    <location>
        <begin position="12"/>
        <end position="29"/>
    </location>
</feature>
<protein>
    <recommendedName>
        <fullName evidence="8">CASP-like protein</fullName>
    </recommendedName>
</protein>
<comment type="caution">
    <text evidence="10">The sequence shown here is derived from an EMBL/GenBank/DDBJ whole genome shotgun (WGS) entry which is preliminary data.</text>
</comment>
<evidence type="ECO:0000256" key="2">
    <source>
        <dbReference type="ARBA" id="ARBA00007651"/>
    </source>
</evidence>
<feature type="domain" description="Casparian strip membrane protein" evidence="9">
    <location>
        <begin position="7"/>
        <end position="154"/>
    </location>
</feature>
<evidence type="ECO:0000256" key="7">
    <source>
        <dbReference type="ARBA" id="ARBA00023136"/>
    </source>
</evidence>
<evidence type="ECO:0000256" key="3">
    <source>
        <dbReference type="ARBA" id="ARBA00011489"/>
    </source>
</evidence>
<sequence length="182" mass="19765">MEKRVLQLEGLLRLLAVLLSATTACVVGFNTETKQVFFMWKKATVKDLSALWVLTIVASCAAGYEFIQFCKCLFDAWCSAGGCRKCGKSRAWACLLLDQGVMYTMFGSTAAGAQASLIAVTGVHALQWMKACHIYTRFCEQIGGGLFCGLMASLAMCALSSISAYRLFSTHYAGCKQHSPPL</sequence>
<keyword evidence="7 8" id="KW-0472">Membrane</keyword>
<evidence type="ECO:0000313" key="10">
    <source>
        <dbReference type="EMBL" id="MQL82942.1"/>
    </source>
</evidence>
<keyword evidence="11" id="KW-1185">Reference proteome</keyword>
<comment type="subcellular location">
    <subcellularLocation>
        <location evidence="1 8">Cell membrane</location>
        <topology evidence="1 8">Multi-pass membrane protein</topology>
    </subcellularLocation>
</comment>
<dbReference type="NCBIfam" id="TIGR01569">
    <property type="entry name" value="A_tha_TIGR01569"/>
    <property type="match status" value="1"/>
</dbReference>
<organism evidence="10 11">
    <name type="scientific">Colocasia esculenta</name>
    <name type="common">Wild taro</name>
    <name type="synonym">Arum esculentum</name>
    <dbReference type="NCBI Taxonomy" id="4460"/>
    <lineage>
        <taxon>Eukaryota</taxon>
        <taxon>Viridiplantae</taxon>
        <taxon>Streptophyta</taxon>
        <taxon>Embryophyta</taxon>
        <taxon>Tracheophyta</taxon>
        <taxon>Spermatophyta</taxon>
        <taxon>Magnoliopsida</taxon>
        <taxon>Liliopsida</taxon>
        <taxon>Araceae</taxon>
        <taxon>Aroideae</taxon>
        <taxon>Colocasieae</taxon>
        <taxon>Colocasia</taxon>
    </lineage>
</organism>
<dbReference type="PROSITE" id="PS51257">
    <property type="entry name" value="PROKAR_LIPOPROTEIN"/>
    <property type="match status" value="1"/>
</dbReference>
<gene>
    <name evidence="10" type="ORF">Taro_015426</name>
</gene>
<dbReference type="PANTHER" id="PTHR33573:SF30">
    <property type="entry name" value="CASP-LIKE PROTEIN 2C1-RELATED"/>
    <property type="match status" value="1"/>
</dbReference>